<dbReference type="InterPro" id="IPR051685">
    <property type="entry name" value="Ycf3/AcsC/BcsC/TPR_MFPF"/>
</dbReference>
<dbReference type="InterPro" id="IPR019734">
    <property type="entry name" value="TPR_rpt"/>
</dbReference>
<organism evidence="4 5">
    <name type="scientific">Funneliformis caledonium</name>
    <dbReference type="NCBI Taxonomy" id="1117310"/>
    <lineage>
        <taxon>Eukaryota</taxon>
        <taxon>Fungi</taxon>
        <taxon>Fungi incertae sedis</taxon>
        <taxon>Mucoromycota</taxon>
        <taxon>Glomeromycotina</taxon>
        <taxon>Glomeromycetes</taxon>
        <taxon>Glomerales</taxon>
        <taxon>Glomeraceae</taxon>
        <taxon>Funneliformis</taxon>
    </lineage>
</organism>
<dbReference type="OrthoDB" id="3257538at2759"/>
<dbReference type="Gene3D" id="1.25.40.1040">
    <property type="match status" value="1"/>
</dbReference>
<keyword evidence="5" id="KW-1185">Reference proteome</keyword>
<keyword evidence="2 3" id="KW-0802">TPR repeat</keyword>
<dbReference type="Gene3D" id="1.25.40.10">
    <property type="entry name" value="Tetratricopeptide repeat domain"/>
    <property type="match status" value="2"/>
</dbReference>
<evidence type="ECO:0000313" key="5">
    <source>
        <dbReference type="Proteomes" id="UP000789570"/>
    </source>
</evidence>
<feature type="repeat" description="TPR" evidence="3">
    <location>
        <begin position="815"/>
        <end position="848"/>
    </location>
</feature>
<protein>
    <submittedName>
        <fullName evidence="4">550_t:CDS:1</fullName>
    </submittedName>
</protein>
<dbReference type="Pfam" id="PF12895">
    <property type="entry name" value="ANAPC3"/>
    <property type="match status" value="1"/>
</dbReference>
<dbReference type="PROSITE" id="PS50005">
    <property type="entry name" value="TPR"/>
    <property type="match status" value="3"/>
</dbReference>
<proteinExistence type="predicted"/>
<dbReference type="SMART" id="SM00028">
    <property type="entry name" value="TPR"/>
    <property type="match status" value="7"/>
</dbReference>
<gene>
    <name evidence="4" type="ORF">FCALED_LOCUS3145</name>
</gene>
<comment type="caution">
    <text evidence="4">The sequence shown here is derived from an EMBL/GenBank/DDBJ whole genome shotgun (WGS) entry which is preliminary data.</text>
</comment>
<feature type="repeat" description="TPR" evidence="3">
    <location>
        <begin position="747"/>
        <end position="780"/>
    </location>
</feature>
<accession>A0A9N8ZDB0</accession>
<evidence type="ECO:0000313" key="4">
    <source>
        <dbReference type="EMBL" id="CAG8489732.1"/>
    </source>
</evidence>
<keyword evidence="1" id="KW-0677">Repeat</keyword>
<dbReference type="EMBL" id="CAJVPQ010000528">
    <property type="protein sequence ID" value="CAG8489732.1"/>
    <property type="molecule type" value="Genomic_DNA"/>
</dbReference>
<reference evidence="4" key="1">
    <citation type="submission" date="2021-06" db="EMBL/GenBank/DDBJ databases">
        <authorList>
            <person name="Kallberg Y."/>
            <person name="Tangrot J."/>
            <person name="Rosling A."/>
        </authorList>
    </citation>
    <scope>NUCLEOTIDE SEQUENCE</scope>
    <source>
        <strain evidence="4">UK204</strain>
    </source>
</reference>
<dbReference type="PANTHER" id="PTHR44943">
    <property type="entry name" value="CELLULOSE SYNTHASE OPERON PROTEIN C"/>
    <property type="match status" value="1"/>
</dbReference>
<dbReference type="Proteomes" id="UP000789570">
    <property type="component" value="Unassembled WGS sequence"/>
</dbReference>
<dbReference type="InterPro" id="IPR011990">
    <property type="entry name" value="TPR-like_helical_dom_sf"/>
</dbReference>
<evidence type="ECO:0000256" key="3">
    <source>
        <dbReference type="PROSITE-ProRule" id="PRU00339"/>
    </source>
</evidence>
<dbReference type="PANTHER" id="PTHR44943:SF8">
    <property type="entry name" value="TPR REPEAT-CONTAINING PROTEIN MJ0263"/>
    <property type="match status" value="1"/>
</dbReference>
<name>A0A9N8ZDB0_9GLOM</name>
<dbReference type="AlphaFoldDB" id="A0A9N8ZDB0"/>
<dbReference type="SUPFAM" id="SSF81901">
    <property type="entry name" value="HCP-like"/>
    <property type="match status" value="1"/>
</dbReference>
<evidence type="ECO:0000256" key="1">
    <source>
        <dbReference type="ARBA" id="ARBA00022737"/>
    </source>
</evidence>
<evidence type="ECO:0000256" key="2">
    <source>
        <dbReference type="ARBA" id="ARBA00022803"/>
    </source>
</evidence>
<sequence>MNNNIKENHVLIRLEENGFVTPDEKAQELVKELNDTKSLYALRLLFEDLQNEFSNQILINSLVALADPVSFKLHYTKEGTSRLELHLRTWIAILERICFSQICLTKELQNKIYNTLKDFVEIHRKTAHIVGEGIENIFKSEFYQFNKQDERIVKKRNYNIDFLLIQLRDTLHSLRENETWFQEVLRGTKDLLKASLKITPGIVSIVAPSASIPNGNGSILSTLTQLRRSLSFKYPVASYYVDWRIMMIIKRNFIKWSEGSEKILSKRHGEMILIEYIKAYLEREWIKVADKPIIDSKFDEESNRQIEKLRDTGRFFNNLPGNESPALPHSLWFGLLDLVHNLVQQSSKSSTYNQCYYLAIESLNKAPSRFIQFKAIEILLYLHDINSELFTMLDIDLDQYARELRENNFLINSSAKFKVLLEFIKKRYLKDVEITTEGKKGRRNNSYDEISDVPTDQIILLECQHMISLNNLKDLKQAKCPQCRLYIENNKIRHLSQNTIYKNVSAQFSKPGHISSNLPSIDFEDSDESDSDSDNLSEIEFELIKEKNLIRTTKSNSNTLFQAIMPNRSSKKQHTTYQNAMKELTGKNYERAIYWCKEFLKKFPKHYCIRCILGYIYRCLYNYEQAHVYLNEAIDIKPKNPIAYYINGEIYYRQRNYSMAIEFILKSIDYKIKMNNLNIILGSSYIFGISYKDCYNHALNNFNVVLKKDSNHYLSLKNCAFIYRKQEDHQKALEILDKLLTINRKDSLILCYYGEILLSLKKYNEAISYFTKANKIDPENVHNLIKRAITYLILEKYDDALIDINRILQLDSLYSLAYYYRGLIFYIMDNVSTSILDFKKCIQLSPNDDLAKIHLIFMKFMLHYRAYKKLSHKVVKIIAKIDRFTKINDQIKCFIKCNIYIKLKMYDKALENLNRLFDLNRQDIQFLYFLRRHSGFLKYLCSYYNLDNKFIGLGIVEKFYIYMHFVIGVYFVSNLVNIDSKYFHYIQEVNNKSLSRKVLHVKNEPLIMVLPNLLKPYWGFYIVWRICINDVSSKDCSLNFIIKDDDHLPHKHTLTYEDLSKLIGLGWIEYSLPFTLQFTWVKPSIEIKHGFIDMKIDYVRFISIERDQNYVPSVQPFLPLYKFQPDVPEAFEYRYFQKKELDNSLELKDILDYL</sequence>
<feature type="repeat" description="TPR" evidence="3">
    <location>
        <begin position="607"/>
        <end position="640"/>
    </location>
</feature>